<dbReference type="EMBL" id="AUSU01000243">
    <property type="protein sequence ID" value="EPS73927.1"/>
    <property type="molecule type" value="Genomic_DNA"/>
</dbReference>
<evidence type="ECO:0000313" key="11">
    <source>
        <dbReference type="EMBL" id="EPS73927.1"/>
    </source>
</evidence>
<proteinExistence type="inferred from homology"/>
<organism evidence="11 12">
    <name type="scientific">Genlisea aurea</name>
    <dbReference type="NCBI Taxonomy" id="192259"/>
    <lineage>
        <taxon>Eukaryota</taxon>
        <taxon>Viridiplantae</taxon>
        <taxon>Streptophyta</taxon>
        <taxon>Embryophyta</taxon>
        <taxon>Tracheophyta</taxon>
        <taxon>Spermatophyta</taxon>
        <taxon>Magnoliopsida</taxon>
        <taxon>eudicotyledons</taxon>
        <taxon>Gunneridae</taxon>
        <taxon>Pentapetalae</taxon>
        <taxon>asterids</taxon>
        <taxon>lamiids</taxon>
        <taxon>Lamiales</taxon>
        <taxon>Lentibulariaceae</taxon>
        <taxon>Genlisea</taxon>
    </lineage>
</organism>
<sequence length="279" mass="31141">MYRSSAMRLLSAFCRRSSCRFPFQASAVRISVPYIYNSAYSSGTNSESWNSSSSTKEGSGRVTDGPRVKWREEEERVLRASLRHVIGLGWSDAAMIAGAKAVGLSPSIVGSFPRKEAALVEFFMDDCLQKLVDVVDAKEDLKNLIPSQRVAELVRIRLEMQTPYISKWAQALSIQAMPLNIMSSFNQRAMLVDEISQAAFGESTDIDWYMKRAVVGGIYSSAELYMLTDTSPDFKDTWEFLDERVRDVFDLKNSFQEAKYLAEAVGAGVGGSVQGFLRK</sequence>
<evidence type="ECO:0000256" key="7">
    <source>
        <dbReference type="ARBA" id="ARBA00023128"/>
    </source>
</evidence>
<gene>
    <name evidence="11" type="ORF">M569_00828</name>
</gene>
<evidence type="ECO:0000256" key="1">
    <source>
        <dbReference type="ARBA" id="ARBA00004173"/>
    </source>
</evidence>
<dbReference type="GO" id="GO:0008289">
    <property type="term" value="F:lipid binding"/>
    <property type="evidence" value="ECO:0007669"/>
    <property type="project" value="UniProtKB-UniRule"/>
</dbReference>
<comment type="function">
    <text evidence="8">Membrane-associated protein that warps the membrane surface to access and bind aromatic isoprenes with high specificity, including ubiquinone (CoQ) isoprene intermediates and presents them directly to Coq7, therefore facilitating the Coq7-mediated hydroxylase step. Participates in the biosynthesis of coenzyme Q, also named ubiquinone, an essential lipid-soluble electron transporter for aerobic cellular respiration.</text>
</comment>
<accession>S8EMM1</accession>
<dbReference type="PANTHER" id="PTHR21427">
    <property type="entry name" value="UBIQUINONE BIOSYNTHESIS PROTEIN COQ9, MITOCHONDRIAL"/>
    <property type="match status" value="1"/>
</dbReference>
<evidence type="ECO:0000256" key="9">
    <source>
        <dbReference type="SAM" id="MobiDB-lite"/>
    </source>
</evidence>
<evidence type="ECO:0000259" key="10">
    <source>
        <dbReference type="Pfam" id="PF08511"/>
    </source>
</evidence>
<evidence type="ECO:0000313" key="12">
    <source>
        <dbReference type="Proteomes" id="UP000015453"/>
    </source>
</evidence>
<keyword evidence="5" id="KW-0809">Transit peptide</keyword>
<dbReference type="GO" id="GO:0006744">
    <property type="term" value="P:ubiquinone biosynthetic process"/>
    <property type="evidence" value="ECO:0007669"/>
    <property type="project" value="UniProtKB-UniRule"/>
</dbReference>
<dbReference type="AlphaFoldDB" id="S8EMM1"/>
<name>S8EMM1_9LAMI</name>
<comment type="pathway">
    <text evidence="2 8">Cofactor biosynthesis; ubiquinone biosynthesis.</text>
</comment>
<evidence type="ECO:0000256" key="2">
    <source>
        <dbReference type="ARBA" id="ARBA00004749"/>
    </source>
</evidence>
<comment type="caution">
    <text evidence="11">The sequence shown here is derived from an EMBL/GenBank/DDBJ whole genome shotgun (WGS) entry which is preliminary data.</text>
</comment>
<feature type="domain" description="COQ9 C-terminal" evidence="10">
    <location>
        <begin position="183"/>
        <end position="251"/>
    </location>
</feature>
<evidence type="ECO:0000256" key="8">
    <source>
        <dbReference type="RuleBase" id="RU366063"/>
    </source>
</evidence>
<dbReference type="NCBIfam" id="TIGR02396">
    <property type="entry name" value="diverge_rpsU"/>
    <property type="match status" value="1"/>
</dbReference>
<keyword evidence="4 8" id="KW-0831">Ubiquinone biosynthesis</keyword>
<dbReference type="FunFam" id="1.10.357.10:FF:000004">
    <property type="entry name" value="Ubiquinone biosynthesis protein COQ9, mitochondrial"/>
    <property type="match status" value="1"/>
</dbReference>
<comment type="similarity">
    <text evidence="3 8">Belongs to the COQ9 family.</text>
</comment>
<reference evidence="11 12" key="1">
    <citation type="journal article" date="2013" name="BMC Genomics">
        <title>The miniature genome of a carnivorous plant Genlisea aurea contains a low number of genes and short non-coding sequences.</title>
        <authorList>
            <person name="Leushkin E.V."/>
            <person name="Sutormin R.A."/>
            <person name="Nabieva E.R."/>
            <person name="Penin A.A."/>
            <person name="Kondrashov A.S."/>
            <person name="Logacheva M.D."/>
        </authorList>
    </citation>
    <scope>NUCLEOTIDE SEQUENCE [LARGE SCALE GENOMIC DNA]</scope>
</reference>
<dbReference type="GO" id="GO:0005743">
    <property type="term" value="C:mitochondrial inner membrane"/>
    <property type="evidence" value="ECO:0007669"/>
    <property type="project" value="TreeGrafter"/>
</dbReference>
<evidence type="ECO:0000256" key="6">
    <source>
        <dbReference type="ARBA" id="ARBA00023121"/>
    </source>
</evidence>
<keyword evidence="7 8" id="KW-0496">Mitochondrion</keyword>
<feature type="non-terminal residue" evidence="11">
    <location>
        <position position="279"/>
    </location>
</feature>
<feature type="region of interest" description="Disordered" evidence="9">
    <location>
        <begin position="42"/>
        <end position="67"/>
    </location>
</feature>
<evidence type="ECO:0000256" key="3">
    <source>
        <dbReference type="ARBA" id="ARBA00010766"/>
    </source>
</evidence>
<keyword evidence="12" id="KW-1185">Reference proteome</keyword>
<dbReference type="UniPathway" id="UPA00232"/>
<dbReference type="Proteomes" id="UP000015453">
    <property type="component" value="Unassembled WGS sequence"/>
</dbReference>
<dbReference type="InterPro" id="IPR012762">
    <property type="entry name" value="Ubiq_biosynth_COQ9"/>
</dbReference>
<dbReference type="PANTHER" id="PTHR21427:SF19">
    <property type="entry name" value="UBIQUINONE BIOSYNTHESIS PROTEIN COQ9, MITOCHONDRIAL"/>
    <property type="match status" value="1"/>
</dbReference>
<dbReference type="Gene3D" id="1.10.357.10">
    <property type="entry name" value="Tetracycline Repressor, domain 2"/>
    <property type="match status" value="1"/>
</dbReference>
<dbReference type="Pfam" id="PF08511">
    <property type="entry name" value="COQ9"/>
    <property type="match status" value="1"/>
</dbReference>
<keyword evidence="6 8" id="KW-0446">Lipid-binding</keyword>
<comment type="subcellular location">
    <subcellularLocation>
        <location evidence="1 8">Mitochondrion</location>
    </subcellularLocation>
</comment>
<protein>
    <recommendedName>
        <fullName evidence="8">Ubiquinone biosynthesis protein</fullName>
    </recommendedName>
</protein>
<dbReference type="InterPro" id="IPR013718">
    <property type="entry name" value="COQ9_C"/>
</dbReference>
<dbReference type="OrthoDB" id="619536at2759"/>
<evidence type="ECO:0000256" key="4">
    <source>
        <dbReference type="ARBA" id="ARBA00022688"/>
    </source>
</evidence>
<feature type="compositionally biased region" description="Low complexity" evidence="9">
    <location>
        <begin position="42"/>
        <end position="57"/>
    </location>
</feature>
<evidence type="ECO:0000256" key="5">
    <source>
        <dbReference type="ARBA" id="ARBA00022946"/>
    </source>
</evidence>